<evidence type="ECO:0000313" key="4">
    <source>
        <dbReference type="Proteomes" id="UP000693981"/>
    </source>
</evidence>
<feature type="compositionally biased region" description="Basic and acidic residues" evidence="2">
    <location>
        <begin position="61"/>
        <end position="72"/>
    </location>
</feature>
<evidence type="ECO:0008006" key="5">
    <source>
        <dbReference type="Google" id="ProtNLM"/>
    </source>
</evidence>
<organism evidence="3 4">
    <name type="scientific">Phytophthora boehmeriae</name>
    <dbReference type="NCBI Taxonomy" id="109152"/>
    <lineage>
        <taxon>Eukaryota</taxon>
        <taxon>Sar</taxon>
        <taxon>Stramenopiles</taxon>
        <taxon>Oomycota</taxon>
        <taxon>Peronosporomycetes</taxon>
        <taxon>Peronosporales</taxon>
        <taxon>Peronosporaceae</taxon>
        <taxon>Phytophthora</taxon>
    </lineage>
</organism>
<accession>A0A8T1V490</accession>
<dbReference type="EMBL" id="JAGDFL010001459">
    <property type="protein sequence ID" value="KAG7375855.1"/>
    <property type="molecule type" value="Genomic_DNA"/>
</dbReference>
<gene>
    <name evidence="3" type="ORF">PHYBOEH_001963</name>
</gene>
<feature type="region of interest" description="Disordered" evidence="2">
    <location>
        <begin position="1"/>
        <end position="47"/>
    </location>
</feature>
<protein>
    <recommendedName>
        <fullName evidence="5">BZIP domain-containing protein</fullName>
    </recommendedName>
</protein>
<feature type="coiled-coil region" evidence="1">
    <location>
        <begin position="162"/>
        <end position="221"/>
    </location>
</feature>
<evidence type="ECO:0000256" key="2">
    <source>
        <dbReference type="SAM" id="MobiDB-lite"/>
    </source>
</evidence>
<sequence>MSLSPLPSLRLEPHGPSELTKTKSRAQHSYPSKVLLKTGGRKAGTVHPDGKLLLLSMTADQEARAKTPEARGSRPQSLSPEDIEEWKKARRREQCRINQANYRRRQRQLAAAGALRLSTSLTTDQKTALEMAVGARAFVPPGKGFDKEEQALPPVKTIDLEAEELKKARRREQCRINQANYRKRKRENENRQTFLAEIERLDQEIEQLETYKKTRQQHKHRADPGQAIRNFYHSLKLDPKLPDAKTYQETFGYSPALQWLLDLQREEFDSIESLKLHWLWYRTQFREFKYSVRSFERLVAGEHVVISIKGVLRLDVYCDAQQRGNTKASSYGAIVCPVLQQFEFEAGDQVVKRITSEVDIVGGVMASQGQSGLGRALNALHCLSEGFSISNQSLTS</sequence>
<dbReference type="CDD" id="cd14686">
    <property type="entry name" value="bZIP"/>
    <property type="match status" value="1"/>
</dbReference>
<dbReference type="OrthoDB" id="97884at2759"/>
<reference evidence="3" key="1">
    <citation type="submission" date="2021-02" db="EMBL/GenBank/DDBJ databases">
        <authorList>
            <person name="Palmer J.M."/>
        </authorList>
    </citation>
    <scope>NUCLEOTIDE SEQUENCE</scope>
    <source>
        <strain evidence="3">SCRP23</strain>
    </source>
</reference>
<dbReference type="AlphaFoldDB" id="A0A8T1V490"/>
<comment type="caution">
    <text evidence="3">The sequence shown here is derived from an EMBL/GenBank/DDBJ whole genome shotgun (WGS) entry which is preliminary data.</text>
</comment>
<feature type="region of interest" description="Disordered" evidence="2">
    <location>
        <begin position="61"/>
        <end position="85"/>
    </location>
</feature>
<keyword evidence="4" id="KW-1185">Reference proteome</keyword>
<name>A0A8T1V490_9STRA</name>
<feature type="compositionally biased region" description="Low complexity" evidence="2">
    <location>
        <begin position="1"/>
        <end position="10"/>
    </location>
</feature>
<evidence type="ECO:0000313" key="3">
    <source>
        <dbReference type="EMBL" id="KAG7375855.1"/>
    </source>
</evidence>
<evidence type="ECO:0000256" key="1">
    <source>
        <dbReference type="SAM" id="Coils"/>
    </source>
</evidence>
<proteinExistence type="predicted"/>
<dbReference type="Proteomes" id="UP000693981">
    <property type="component" value="Unassembled WGS sequence"/>
</dbReference>
<keyword evidence="1" id="KW-0175">Coiled coil</keyword>